<gene>
    <name evidence="2" type="ORF">MRATA1EN1_LOCUS12688</name>
</gene>
<proteinExistence type="predicted"/>
<dbReference type="Proteomes" id="UP001176941">
    <property type="component" value="Chromosome 21"/>
</dbReference>
<organism evidence="2 3">
    <name type="scientific">Rangifer tarandus platyrhynchus</name>
    <name type="common">Svalbard reindeer</name>
    <dbReference type="NCBI Taxonomy" id="3082113"/>
    <lineage>
        <taxon>Eukaryota</taxon>
        <taxon>Metazoa</taxon>
        <taxon>Chordata</taxon>
        <taxon>Craniata</taxon>
        <taxon>Vertebrata</taxon>
        <taxon>Euteleostomi</taxon>
        <taxon>Mammalia</taxon>
        <taxon>Eutheria</taxon>
        <taxon>Laurasiatheria</taxon>
        <taxon>Artiodactyla</taxon>
        <taxon>Ruminantia</taxon>
        <taxon>Pecora</taxon>
        <taxon>Cervidae</taxon>
        <taxon>Odocoileinae</taxon>
        <taxon>Rangifer</taxon>
    </lineage>
</organism>
<feature type="region of interest" description="Disordered" evidence="1">
    <location>
        <begin position="71"/>
        <end position="104"/>
    </location>
</feature>
<name>A0ABN8YV07_RANTA</name>
<sequence length="104" mass="10299">MLISTRCSPASDPAKPASATTPHSSGAASAPVVAWTGNCGCGGSYNAVCGHHVGLSTQNGATDYLPVSISESGTSSCWGDECPEDAPRRANARSPPAGSHSALA</sequence>
<evidence type="ECO:0000256" key="1">
    <source>
        <dbReference type="SAM" id="MobiDB-lite"/>
    </source>
</evidence>
<evidence type="ECO:0000313" key="3">
    <source>
        <dbReference type="Proteomes" id="UP001176941"/>
    </source>
</evidence>
<accession>A0ABN8YV07</accession>
<feature type="region of interest" description="Disordered" evidence="1">
    <location>
        <begin position="1"/>
        <end position="28"/>
    </location>
</feature>
<evidence type="ECO:0000313" key="2">
    <source>
        <dbReference type="EMBL" id="CAI9163726.1"/>
    </source>
</evidence>
<feature type="compositionally biased region" description="Low complexity" evidence="1">
    <location>
        <begin position="8"/>
        <end position="22"/>
    </location>
</feature>
<dbReference type="EMBL" id="OX459957">
    <property type="protein sequence ID" value="CAI9163726.1"/>
    <property type="molecule type" value="Genomic_DNA"/>
</dbReference>
<keyword evidence="3" id="KW-1185">Reference proteome</keyword>
<protein>
    <submittedName>
        <fullName evidence="2">Uncharacterized protein</fullName>
    </submittedName>
</protein>
<reference evidence="2" key="1">
    <citation type="submission" date="2023-04" db="EMBL/GenBank/DDBJ databases">
        <authorList>
            <consortium name="ELIXIR-Norway"/>
        </authorList>
    </citation>
    <scope>NUCLEOTIDE SEQUENCE [LARGE SCALE GENOMIC DNA]</scope>
</reference>